<reference evidence="2" key="2">
    <citation type="submission" date="2015-01" db="EMBL/GenBank/DDBJ databases">
        <title>Evolutionary Origins and Diversification of the Mycorrhizal Mutualists.</title>
        <authorList>
            <consortium name="DOE Joint Genome Institute"/>
            <consortium name="Mycorrhizal Genomics Consortium"/>
            <person name="Kohler A."/>
            <person name="Kuo A."/>
            <person name="Nagy L.G."/>
            <person name="Floudas D."/>
            <person name="Copeland A."/>
            <person name="Barry K.W."/>
            <person name="Cichocki N."/>
            <person name="Veneault-Fourrey C."/>
            <person name="LaButti K."/>
            <person name="Lindquist E.A."/>
            <person name="Lipzen A."/>
            <person name="Lundell T."/>
            <person name="Morin E."/>
            <person name="Murat C."/>
            <person name="Riley R."/>
            <person name="Ohm R."/>
            <person name="Sun H."/>
            <person name="Tunlid A."/>
            <person name="Henrissat B."/>
            <person name="Grigoriev I.V."/>
            <person name="Hibbett D.S."/>
            <person name="Martin F."/>
        </authorList>
    </citation>
    <scope>NUCLEOTIDE SEQUENCE [LARGE SCALE GENOMIC DNA]</scope>
    <source>
        <strain evidence="2">441</strain>
    </source>
</reference>
<sequence length="175" mass="19906">MVLHQPRGLSLSDNEDLRLLLRALSTRLAGYSLVTTVIQCSGFYRVDCNGSWIGGEVGVQEEGNWSTVSGILIPLCSVAVPRPWDLHCARRQQFKRIRCYLFYGSYVMPLIHCSHREHFYTMANLRHITGTEACHEYAKPRNNALILMMTAGPADKQHGRHLGHVRFRLSARIGW</sequence>
<evidence type="ECO:0000313" key="1">
    <source>
        <dbReference type="EMBL" id="KIK15633.1"/>
    </source>
</evidence>
<dbReference type="AlphaFoldDB" id="A0A0C9Z6W4"/>
<protein>
    <submittedName>
        <fullName evidence="1">Uncharacterized protein</fullName>
    </submittedName>
</protein>
<keyword evidence="2" id="KW-1185">Reference proteome</keyword>
<evidence type="ECO:0000313" key="2">
    <source>
        <dbReference type="Proteomes" id="UP000054018"/>
    </source>
</evidence>
<reference evidence="1 2" key="1">
    <citation type="submission" date="2014-04" db="EMBL/GenBank/DDBJ databases">
        <authorList>
            <consortium name="DOE Joint Genome Institute"/>
            <person name="Kuo A."/>
            <person name="Kohler A."/>
            <person name="Costa M.D."/>
            <person name="Nagy L.G."/>
            <person name="Floudas D."/>
            <person name="Copeland A."/>
            <person name="Barry K.W."/>
            <person name="Cichocki N."/>
            <person name="Veneault-Fourrey C."/>
            <person name="LaButti K."/>
            <person name="Lindquist E.A."/>
            <person name="Lipzen A."/>
            <person name="Lundell T."/>
            <person name="Morin E."/>
            <person name="Murat C."/>
            <person name="Sun H."/>
            <person name="Tunlid A."/>
            <person name="Henrissat B."/>
            <person name="Grigoriev I.V."/>
            <person name="Hibbett D.S."/>
            <person name="Martin F."/>
            <person name="Nordberg H.P."/>
            <person name="Cantor M.N."/>
            <person name="Hua S.X."/>
        </authorList>
    </citation>
    <scope>NUCLEOTIDE SEQUENCE [LARGE SCALE GENOMIC DNA]</scope>
    <source>
        <strain evidence="1 2">441</strain>
    </source>
</reference>
<dbReference type="EMBL" id="KN833882">
    <property type="protein sequence ID" value="KIK15633.1"/>
    <property type="molecule type" value="Genomic_DNA"/>
</dbReference>
<proteinExistence type="predicted"/>
<gene>
    <name evidence="1" type="ORF">PISMIDRAFT_292402</name>
</gene>
<organism evidence="1 2">
    <name type="scientific">Pisolithus microcarpus 441</name>
    <dbReference type="NCBI Taxonomy" id="765257"/>
    <lineage>
        <taxon>Eukaryota</taxon>
        <taxon>Fungi</taxon>
        <taxon>Dikarya</taxon>
        <taxon>Basidiomycota</taxon>
        <taxon>Agaricomycotina</taxon>
        <taxon>Agaricomycetes</taxon>
        <taxon>Agaricomycetidae</taxon>
        <taxon>Boletales</taxon>
        <taxon>Sclerodermatineae</taxon>
        <taxon>Pisolithaceae</taxon>
        <taxon>Pisolithus</taxon>
    </lineage>
</organism>
<accession>A0A0C9Z6W4</accession>
<dbReference type="HOGENOM" id="CLU_1571282_0_0_1"/>
<name>A0A0C9Z6W4_9AGAM</name>
<dbReference type="Proteomes" id="UP000054018">
    <property type="component" value="Unassembled WGS sequence"/>
</dbReference>